<reference evidence="1 2" key="1">
    <citation type="submission" date="2020-05" db="EMBL/GenBank/DDBJ databases">
        <title>Whole Genome Sequences of Enterobacteriales Associated with the International Space Station.</title>
        <authorList>
            <person name="Bharadwaj A."/>
            <person name="Daudu R."/>
            <person name="Singh N."/>
            <person name="Wood J."/>
            <person name="Debieu M."/>
            <person name="Mason C."/>
            <person name="Wang C."/>
            <person name="Venkateswaran K."/>
        </authorList>
    </citation>
    <scope>NUCLEOTIDE SEQUENCE [LARGE SCALE GENOMIC DNA]</scope>
    <source>
        <strain evidence="1 2">IF5SW-B1</strain>
    </source>
</reference>
<dbReference type="PANTHER" id="PTHR34413">
    <property type="entry name" value="PROPHAGE TAIL FIBER ASSEMBLY PROTEIN HOMOLOG TFAE-RELATED-RELATED"/>
    <property type="match status" value="1"/>
</dbReference>
<gene>
    <name evidence="1" type="ORF">HU668_02740</name>
</gene>
<dbReference type="PANTHER" id="PTHR34413:SF2">
    <property type="entry name" value="PROPHAGE TAIL FIBER ASSEMBLY PROTEIN HOMOLOG TFAE-RELATED"/>
    <property type="match status" value="1"/>
</dbReference>
<accession>A0A7Y6NBC3</accession>
<protein>
    <submittedName>
        <fullName evidence="1">Tail fiber assembly protein</fullName>
    </submittedName>
</protein>
<evidence type="ECO:0000313" key="2">
    <source>
        <dbReference type="Proteomes" id="UP000566985"/>
    </source>
</evidence>
<dbReference type="GeneID" id="57344040"/>
<dbReference type="AlphaFoldDB" id="A0A7Y6NBC3"/>
<evidence type="ECO:0000313" key="1">
    <source>
        <dbReference type="EMBL" id="NUY95375.1"/>
    </source>
</evidence>
<dbReference type="EMBL" id="JABWPM010000001">
    <property type="protein sequence ID" value="NUY95375.1"/>
    <property type="molecule type" value="Genomic_DNA"/>
</dbReference>
<dbReference type="InterPro" id="IPR051220">
    <property type="entry name" value="TFA_Chaperone"/>
</dbReference>
<organism evidence="1 2">
    <name type="scientific">Pantoea brenneri</name>
    <dbReference type="NCBI Taxonomy" id="472694"/>
    <lineage>
        <taxon>Bacteria</taxon>
        <taxon>Pseudomonadati</taxon>
        <taxon>Pseudomonadota</taxon>
        <taxon>Gammaproteobacteria</taxon>
        <taxon>Enterobacterales</taxon>
        <taxon>Erwiniaceae</taxon>
        <taxon>Pantoea</taxon>
    </lineage>
</organism>
<dbReference type="Pfam" id="PF02413">
    <property type="entry name" value="Caudo_TAP"/>
    <property type="match status" value="1"/>
</dbReference>
<comment type="caution">
    <text evidence="1">The sequence shown here is derived from an EMBL/GenBank/DDBJ whole genome shotgun (WGS) entry which is preliminary data.</text>
</comment>
<dbReference type="InterPro" id="IPR003458">
    <property type="entry name" value="Phage_T4_Gp38_tail_assem"/>
</dbReference>
<dbReference type="Proteomes" id="UP000566985">
    <property type="component" value="Unassembled WGS sequence"/>
</dbReference>
<sequence>MTKYYSPSVNAFYSIDINGTSIPEDAVEITHEAWLELLKQQSDGKVIAAGNDGIPVANDAPPLTTAQMVEIADNQKSSLMAEATVAIAPLQDAVDLEEATDNEKTQLTAWKKYRVLLNRIDTSIAPNITWPTKP</sequence>
<proteinExistence type="predicted"/>
<name>A0A7Y6NBC3_9GAMM</name>
<dbReference type="RefSeq" id="WP_069728381.1">
    <property type="nucleotide sequence ID" value="NZ_JABWPE010000001.1"/>
</dbReference>